<gene>
    <name evidence="1" type="ORF">OHK93_008502</name>
</gene>
<reference evidence="1" key="1">
    <citation type="journal article" date="2023" name="Genome Biol. Evol.">
        <title>First Whole Genome Sequence and Flow Cytometry Genome Size Data for the Lichen-Forming Fungus Ramalina farinacea (Ascomycota).</title>
        <authorList>
            <person name="Llewellyn T."/>
            <person name="Mian S."/>
            <person name="Hill R."/>
            <person name="Leitch I.J."/>
            <person name="Gaya E."/>
        </authorList>
    </citation>
    <scope>NUCLEOTIDE SEQUENCE</scope>
    <source>
        <strain evidence="1">LIQ254RAFAR</strain>
    </source>
</reference>
<name>A0AA43TVC0_9LECA</name>
<comment type="caution">
    <text evidence="1">The sequence shown here is derived from an EMBL/GenBank/DDBJ whole genome shotgun (WGS) entry which is preliminary data.</text>
</comment>
<dbReference type="EMBL" id="JAPUFD010000009">
    <property type="protein sequence ID" value="MDI1489224.1"/>
    <property type="molecule type" value="Genomic_DNA"/>
</dbReference>
<proteinExistence type="predicted"/>
<dbReference type="Proteomes" id="UP001161017">
    <property type="component" value="Unassembled WGS sequence"/>
</dbReference>
<evidence type="ECO:0000313" key="2">
    <source>
        <dbReference type="Proteomes" id="UP001161017"/>
    </source>
</evidence>
<accession>A0AA43TVC0</accession>
<evidence type="ECO:0000313" key="1">
    <source>
        <dbReference type="EMBL" id="MDI1489224.1"/>
    </source>
</evidence>
<protein>
    <submittedName>
        <fullName evidence="1">Uncharacterized protein</fullName>
    </submittedName>
</protein>
<keyword evidence="2" id="KW-1185">Reference proteome</keyword>
<sequence length="234" mass="27922">MVQSSPVQAIEDLIVQEGDALQTWHRSHRARDLIVVLTLASGEYIKYFWDYTHYLYKRLCRKLETRLRRVDVIYQWDLRHPQLDLITVYTLLCCETDGDTWLYTDEQARHLRDCINQMYLPGPGNRRMDDWNKLQAKDFRKVMKRLVEADVSEHLDYYCTWKPACDAYRCIRTEYKAAEAAGCFLPKEELELRFKQKYDELVRQAPYKACMHWQACIGWQLALEIYDDFAGLLS</sequence>
<dbReference type="AlphaFoldDB" id="A0AA43TVC0"/>
<organism evidence="1 2">
    <name type="scientific">Ramalina farinacea</name>
    <dbReference type="NCBI Taxonomy" id="258253"/>
    <lineage>
        <taxon>Eukaryota</taxon>
        <taxon>Fungi</taxon>
        <taxon>Dikarya</taxon>
        <taxon>Ascomycota</taxon>
        <taxon>Pezizomycotina</taxon>
        <taxon>Lecanoromycetes</taxon>
        <taxon>OSLEUM clade</taxon>
        <taxon>Lecanoromycetidae</taxon>
        <taxon>Lecanorales</taxon>
        <taxon>Lecanorineae</taxon>
        <taxon>Ramalinaceae</taxon>
        <taxon>Ramalina</taxon>
    </lineage>
</organism>